<accession>A0A6A5SY70</accession>
<evidence type="ECO:0000313" key="2">
    <source>
        <dbReference type="Proteomes" id="UP000800038"/>
    </source>
</evidence>
<organism evidence="1 2">
    <name type="scientific">Clathrospora elynae</name>
    <dbReference type="NCBI Taxonomy" id="706981"/>
    <lineage>
        <taxon>Eukaryota</taxon>
        <taxon>Fungi</taxon>
        <taxon>Dikarya</taxon>
        <taxon>Ascomycota</taxon>
        <taxon>Pezizomycotina</taxon>
        <taxon>Dothideomycetes</taxon>
        <taxon>Pleosporomycetidae</taxon>
        <taxon>Pleosporales</taxon>
        <taxon>Diademaceae</taxon>
        <taxon>Clathrospora</taxon>
    </lineage>
</organism>
<evidence type="ECO:0000313" key="1">
    <source>
        <dbReference type="EMBL" id="KAF1944910.1"/>
    </source>
</evidence>
<reference evidence="1" key="1">
    <citation type="journal article" date="2020" name="Stud. Mycol.">
        <title>101 Dothideomycetes genomes: a test case for predicting lifestyles and emergence of pathogens.</title>
        <authorList>
            <person name="Haridas S."/>
            <person name="Albert R."/>
            <person name="Binder M."/>
            <person name="Bloem J."/>
            <person name="Labutti K."/>
            <person name="Salamov A."/>
            <person name="Andreopoulos B."/>
            <person name="Baker S."/>
            <person name="Barry K."/>
            <person name="Bills G."/>
            <person name="Bluhm B."/>
            <person name="Cannon C."/>
            <person name="Castanera R."/>
            <person name="Culley D."/>
            <person name="Daum C."/>
            <person name="Ezra D."/>
            <person name="Gonzalez J."/>
            <person name="Henrissat B."/>
            <person name="Kuo A."/>
            <person name="Liang C."/>
            <person name="Lipzen A."/>
            <person name="Lutzoni F."/>
            <person name="Magnuson J."/>
            <person name="Mondo S."/>
            <person name="Nolan M."/>
            <person name="Ohm R."/>
            <person name="Pangilinan J."/>
            <person name="Park H.-J."/>
            <person name="Ramirez L."/>
            <person name="Alfaro M."/>
            <person name="Sun H."/>
            <person name="Tritt A."/>
            <person name="Yoshinaga Y."/>
            <person name="Zwiers L.-H."/>
            <person name="Turgeon B."/>
            <person name="Goodwin S."/>
            <person name="Spatafora J."/>
            <person name="Crous P."/>
            <person name="Grigoriev I."/>
        </authorList>
    </citation>
    <scope>NUCLEOTIDE SEQUENCE</scope>
    <source>
        <strain evidence="1">CBS 161.51</strain>
    </source>
</reference>
<protein>
    <submittedName>
        <fullName evidence="1">Uncharacterized protein</fullName>
    </submittedName>
</protein>
<name>A0A6A5SY70_9PLEO</name>
<proteinExistence type="predicted"/>
<dbReference type="Proteomes" id="UP000800038">
    <property type="component" value="Unassembled WGS sequence"/>
</dbReference>
<dbReference type="EMBL" id="ML976013">
    <property type="protein sequence ID" value="KAF1944910.1"/>
    <property type="molecule type" value="Genomic_DNA"/>
</dbReference>
<dbReference type="AlphaFoldDB" id="A0A6A5SY70"/>
<sequence length="155" mass="17763">MFDLQRQKVLDECKWAPREGQLRYIEARTFANTVNALPRNPCWEGDLSDLDVDDWLHQTGRFVRPTDARLGKEEGSIRLLICERVGFHPLQFGLSKASLLAIEHKYGLPIEMLPFFKFNGGGHSYYFRPSAPHDQKPEQLGKAKLSRLSYSGNLT</sequence>
<gene>
    <name evidence="1" type="ORF">EJ02DRAFT_72113</name>
</gene>
<dbReference type="OrthoDB" id="1046782at2759"/>
<keyword evidence="2" id="KW-1185">Reference proteome</keyword>